<reference evidence="2" key="2">
    <citation type="journal article" date="2006" name="PLoS Pathog.">
        <title>New perspectives on host-parasite interplay by comparative transcriptomic and proteomic analyses of Schistosoma japonicum.</title>
        <authorList>
            <person name="Liu F."/>
            <person name="Lu J."/>
            <person name="Hu W."/>
            <person name="Wang S.Y."/>
            <person name="Cui S.J."/>
            <person name="Chi M."/>
            <person name="Yan Q."/>
            <person name="Wang X.R."/>
            <person name="Song H.D."/>
            <person name="Xu X.N."/>
            <person name="Wang J.J."/>
            <person name="Zhang X.L."/>
            <person name="Zhang X."/>
            <person name="Wang Z.Q."/>
            <person name="Xue C.L."/>
            <person name="Brindley P.J."/>
            <person name="McManus D.P."/>
            <person name="Yang P.Y."/>
            <person name="Feng Z."/>
            <person name="Chen Z."/>
            <person name="Han Z.G."/>
        </authorList>
    </citation>
    <scope>NUCLEOTIDE SEQUENCE</scope>
</reference>
<feature type="region of interest" description="Disordered" evidence="1">
    <location>
        <begin position="21"/>
        <end position="43"/>
    </location>
</feature>
<dbReference type="AlphaFoldDB" id="Q5DAS5"/>
<dbReference type="EMBL" id="AY815349">
    <property type="protein sequence ID" value="AAW27081.1"/>
    <property type="molecule type" value="mRNA"/>
</dbReference>
<feature type="compositionally biased region" description="Polar residues" evidence="1">
    <location>
        <begin position="26"/>
        <end position="43"/>
    </location>
</feature>
<name>Q5DAS5_SCHJA</name>
<protein>
    <submittedName>
        <fullName evidence="2">SJCHGC06045 protein</fullName>
    </submittedName>
</protein>
<evidence type="ECO:0000313" key="2">
    <source>
        <dbReference type="EMBL" id="AAW27081.1"/>
    </source>
</evidence>
<sequence length="342" mass="39477">MFDLKLLRRRSEPLPIIQSDRDHCQVSKSDTSTTNSLSHDPTFNTDQTAHMLTMPASLCRRKYLQRTNHWVKDTTTTSNTTDNLTDAISQESIQSTTNICHNNQLGTDTTNYFHRSIYHDIMSNSYYLLKSNHQLELIQSKNNSTNFFFILASQIRGGGISRQNIYHQQLWTHKEEVISGNAKKGRLKQTRNTDIKCTKEMQSSNISDYKHPIHDAVYDSSSNFLLHCMTIDECYNKVESILNNPDAISSSPLNKEIDSETLTRATPISERGKNDTTTVIPYERIQFTKKRKNDNIPNSGIIPQEINRHKFHKYRKYVNQPLKLTTTTTRMNGTRKRPDPFA</sequence>
<organism evidence="2">
    <name type="scientific">Schistosoma japonicum</name>
    <name type="common">Blood fluke</name>
    <dbReference type="NCBI Taxonomy" id="6182"/>
    <lineage>
        <taxon>Eukaryota</taxon>
        <taxon>Metazoa</taxon>
        <taxon>Spiralia</taxon>
        <taxon>Lophotrochozoa</taxon>
        <taxon>Platyhelminthes</taxon>
        <taxon>Trematoda</taxon>
        <taxon>Digenea</taxon>
        <taxon>Strigeidida</taxon>
        <taxon>Schistosomatoidea</taxon>
        <taxon>Schistosomatidae</taxon>
        <taxon>Schistosoma</taxon>
    </lineage>
</organism>
<evidence type="ECO:0000256" key="1">
    <source>
        <dbReference type="SAM" id="MobiDB-lite"/>
    </source>
</evidence>
<accession>Q5DAS5</accession>
<proteinExistence type="evidence at transcript level"/>
<reference evidence="2" key="1">
    <citation type="submission" date="2004-11" db="EMBL/GenBank/DDBJ databases">
        <title>The full-length cDNA sequences of Schistosoma japonicum genes.</title>
        <authorList>
            <person name="Han Z."/>
        </authorList>
    </citation>
    <scope>NUCLEOTIDE SEQUENCE</scope>
</reference>